<comment type="caution">
    <text evidence="4">The sequence shown here is derived from an EMBL/GenBank/DDBJ whole genome shotgun (WGS) entry which is preliminary data.</text>
</comment>
<sequence length="236" mass="25552">SVVVGPTACACACGCATTNPPTVHHWILIAATMMLWMEFTLQSRTGVCLPWSIARAVGCPGSMHDARVMAESELADAVHGNLGQLLWSARQETQHMPVTLLCCLPSGTPLQLGALTPPVSMLGHGPARRKVECTFGRLKARWRVLLRENDLTLPYVPTVIMACFILHNIVEQRAEPVPEEDERYMAMLAAYNAMFEGIELLGVDEDGMGDNGGAAAAGGMLVPFVRDAVVQRLRQT</sequence>
<gene>
    <name evidence="4" type="ORF">HaLaN_31231</name>
</gene>
<accession>A0A6A0AIF4</accession>
<comment type="cofactor">
    <cofactor evidence="1">
        <name>a divalent metal cation</name>
        <dbReference type="ChEBI" id="CHEBI:60240"/>
    </cofactor>
</comment>
<evidence type="ECO:0000313" key="4">
    <source>
        <dbReference type="EMBL" id="GFH32073.1"/>
    </source>
</evidence>
<dbReference type="Proteomes" id="UP000485058">
    <property type="component" value="Unassembled WGS sequence"/>
</dbReference>
<dbReference type="InterPro" id="IPR027806">
    <property type="entry name" value="HARBI1_dom"/>
</dbReference>
<protein>
    <submittedName>
        <fullName evidence="4">DDE Tnp4 domain-containing protein</fullName>
    </submittedName>
</protein>
<dbReference type="EMBL" id="BLLF01006225">
    <property type="protein sequence ID" value="GFH32073.1"/>
    <property type="molecule type" value="Genomic_DNA"/>
</dbReference>
<organism evidence="4 5">
    <name type="scientific">Haematococcus lacustris</name>
    <name type="common">Green alga</name>
    <name type="synonym">Haematococcus pluvialis</name>
    <dbReference type="NCBI Taxonomy" id="44745"/>
    <lineage>
        <taxon>Eukaryota</taxon>
        <taxon>Viridiplantae</taxon>
        <taxon>Chlorophyta</taxon>
        <taxon>core chlorophytes</taxon>
        <taxon>Chlorophyceae</taxon>
        <taxon>CS clade</taxon>
        <taxon>Chlamydomonadales</taxon>
        <taxon>Haematococcaceae</taxon>
        <taxon>Haematococcus</taxon>
    </lineage>
</organism>
<evidence type="ECO:0000259" key="3">
    <source>
        <dbReference type="Pfam" id="PF13359"/>
    </source>
</evidence>
<proteinExistence type="predicted"/>
<evidence type="ECO:0000256" key="1">
    <source>
        <dbReference type="ARBA" id="ARBA00001968"/>
    </source>
</evidence>
<keyword evidence="5" id="KW-1185">Reference proteome</keyword>
<dbReference type="AlphaFoldDB" id="A0A6A0AIF4"/>
<name>A0A6A0AIF4_HAELA</name>
<dbReference type="GO" id="GO:0046872">
    <property type="term" value="F:metal ion binding"/>
    <property type="evidence" value="ECO:0007669"/>
    <property type="project" value="UniProtKB-KW"/>
</dbReference>
<feature type="domain" description="DDE Tnp4" evidence="3">
    <location>
        <begin position="125"/>
        <end position="168"/>
    </location>
</feature>
<reference evidence="4 5" key="1">
    <citation type="submission" date="2020-02" db="EMBL/GenBank/DDBJ databases">
        <title>Draft genome sequence of Haematococcus lacustris strain NIES-144.</title>
        <authorList>
            <person name="Morimoto D."/>
            <person name="Nakagawa S."/>
            <person name="Yoshida T."/>
            <person name="Sawayama S."/>
        </authorList>
    </citation>
    <scope>NUCLEOTIDE SEQUENCE [LARGE SCALE GENOMIC DNA]</scope>
    <source>
        <strain evidence="4 5">NIES-144</strain>
    </source>
</reference>
<feature type="non-terminal residue" evidence="4">
    <location>
        <position position="236"/>
    </location>
</feature>
<keyword evidence="2" id="KW-0479">Metal-binding</keyword>
<dbReference type="Pfam" id="PF13359">
    <property type="entry name" value="DDE_Tnp_4"/>
    <property type="match status" value="1"/>
</dbReference>
<evidence type="ECO:0000313" key="5">
    <source>
        <dbReference type="Proteomes" id="UP000485058"/>
    </source>
</evidence>
<evidence type="ECO:0000256" key="2">
    <source>
        <dbReference type="ARBA" id="ARBA00022723"/>
    </source>
</evidence>
<feature type="non-terminal residue" evidence="4">
    <location>
        <position position="1"/>
    </location>
</feature>